<accession>A0A1W1BME7</accession>
<protein>
    <submittedName>
        <fullName evidence="2">Uncharacterized protein</fullName>
    </submittedName>
</protein>
<dbReference type="EMBL" id="FPHK01000012">
    <property type="protein sequence ID" value="SFV54709.1"/>
    <property type="molecule type" value="Genomic_DNA"/>
</dbReference>
<feature type="coiled-coil region" evidence="1">
    <location>
        <begin position="34"/>
        <end position="61"/>
    </location>
</feature>
<evidence type="ECO:0000256" key="1">
    <source>
        <dbReference type="SAM" id="Coils"/>
    </source>
</evidence>
<reference evidence="2" key="1">
    <citation type="submission" date="2016-10" db="EMBL/GenBank/DDBJ databases">
        <authorList>
            <person name="de Groot N.N."/>
        </authorList>
    </citation>
    <scope>NUCLEOTIDE SEQUENCE</scope>
</reference>
<dbReference type="AlphaFoldDB" id="A0A1W1BME7"/>
<name>A0A1W1BME7_9ZZZZ</name>
<sequence length="84" mass="9618">MWLKELKIAVVQKDVEQVEKLLEDIPSFDNPEEIEEALYLLKEAKSIIEKLKDDTAESMAQMKKNIDFLNSATADKTAKFDITS</sequence>
<organism evidence="2">
    <name type="scientific">hydrothermal vent metagenome</name>
    <dbReference type="NCBI Taxonomy" id="652676"/>
    <lineage>
        <taxon>unclassified sequences</taxon>
        <taxon>metagenomes</taxon>
        <taxon>ecological metagenomes</taxon>
    </lineage>
</organism>
<gene>
    <name evidence="2" type="ORF">MNB_SM-6-885</name>
</gene>
<evidence type="ECO:0000313" key="2">
    <source>
        <dbReference type="EMBL" id="SFV54709.1"/>
    </source>
</evidence>
<keyword evidence="1" id="KW-0175">Coiled coil</keyword>
<proteinExistence type="predicted"/>